<name>A0ABN2L4C6_9ACTN</name>
<organism evidence="1 2">
    <name type="scientific">Luedemannella helvata</name>
    <dbReference type="NCBI Taxonomy" id="349315"/>
    <lineage>
        <taxon>Bacteria</taxon>
        <taxon>Bacillati</taxon>
        <taxon>Actinomycetota</taxon>
        <taxon>Actinomycetes</taxon>
        <taxon>Micromonosporales</taxon>
        <taxon>Micromonosporaceae</taxon>
        <taxon>Luedemannella</taxon>
    </lineage>
</organism>
<gene>
    <name evidence="1" type="ORF">GCM10009681_52500</name>
</gene>
<keyword evidence="2" id="KW-1185">Reference proteome</keyword>
<reference evidence="1 2" key="1">
    <citation type="journal article" date="2019" name="Int. J. Syst. Evol. Microbiol.">
        <title>The Global Catalogue of Microorganisms (GCM) 10K type strain sequencing project: providing services to taxonomists for standard genome sequencing and annotation.</title>
        <authorList>
            <consortium name="The Broad Institute Genomics Platform"/>
            <consortium name="The Broad Institute Genome Sequencing Center for Infectious Disease"/>
            <person name="Wu L."/>
            <person name="Ma J."/>
        </authorList>
    </citation>
    <scope>NUCLEOTIDE SEQUENCE [LARGE SCALE GENOMIC DNA]</scope>
    <source>
        <strain evidence="1 2">JCM 13249</strain>
    </source>
</reference>
<evidence type="ECO:0000313" key="2">
    <source>
        <dbReference type="Proteomes" id="UP001500655"/>
    </source>
</evidence>
<dbReference type="InterPro" id="IPR025361">
    <property type="entry name" value="DUF4265"/>
</dbReference>
<comment type="caution">
    <text evidence="1">The sequence shown here is derived from an EMBL/GenBank/DDBJ whole genome shotgun (WGS) entry which is preliminary data.</text>
</comment>
<evidence type="ECO:0000313" key="1">
    <source>
        <dbReference type="EMBL" id="GAA1774460.1"/>
    </source>
</evidence>
<dbReference type="RefSeq" id="WP_344087666.1">
    <property type="nucleotide sequence ID" value="NZ_BAAALS010000039.1"/>
</dbReference>
<sequence>MLFKFVPREDWLPYDRENLWAIRLSADTARIRNVAFLQDGVAMNDIVRFTTDASGVNWAVGRVAASGQCVIRVVPIPDGPLGRSARSVHEAFAEFMLGGESFSESFPMVAFDVPADADFAAIKRHLESGCERGWWDYEVGCGTDAWWNA</sequence>
<accession>A0ABN2L4C6</accession>
<evidence type="ECO:0008006" key="3">
    <source>
        <dbReference type="Google" id="ProtNLM"/>
    </source>
</evidence>
<dbReference type="EMBL" id="BAAALS010000039">
    <property type="protein sequence ID" value="GAA1774460.1"/>
    <property type="molecule type" value="Genomic_DNA"/>
</dbReference>
<dbReference type="Proteomes" id="UP001500655">
    <property type="component" value="Unassembled WGS sequence"/>
</dbReference>
<dbReference type="Pfam" id="PF14085">
    <property type="entry name" value="DUF4265"/>
    <property type="match status" value="1"/>
</dbReference>
<proteinExistence type="predicted"/>
<protein>
    <recommendedName>
        <fullName evidence="3">DUF4265 domain-containing protein</fullName>
    </recommendedName>
</protein>